<sequence length="303" mass="34433">MSCEVRARIRHIFLLDTAYRCKTSRFFFVDQIILHGVSLMWIRSIIDVDTEYSLKSDNGILVRQSLGYGYKSANFPTLIASAGNEVDVVVPLESVLEVKEHFENSVYRFFLGKRIANLVVENYVKNAWSRFGLVCTMLNLKGKFFLKFSSKTGMKSMLENGSWLINTYRASMCMEAWGRSSFMRAMIDLHADVELKYIHVMTLPKIEDLFKLRILIRRDNRHAKQKDTNSNKVSGNNNSSLKFIVDIASSNGNSKDVKFNNEDNDSENDVEEDNNKTTSFMTSKSSKGTGSSKSGSRTGKQSL</sequence>
<name>A0ABQ4ZYJ4_9ASTR</name>
<dbReference type="GO" id="GO:0003964">
    <property type="term" value="F:RNA-directed DNA polymerase activity"/>
    <property type="evidence" value="ECO:0007669"/>
    <property type="project" value="UniProtKB-KW"/>
</dbReference>
<keyword evidence="3" id="KW-1185">Reference proteome</keyword>
<keyword evidence="2" id="KW-0548">Nucleotidyltransferase</keyword>
<keyword evidence="2" id="KW-0808">Transferase</keyword>
<protein>
    <submittedName>
        <fullName evidence="2">RNA-directed DNA polymerase, eukaryota, reverse transcriptase zinc-binding domain protein</fullName>
    </submittedName>
</protein>
<comment type="caution">
    <text evidence="2">The sequence shown here is derived from an EMBL/GenBank/DDBJ whole genome shotgun (WGS) entry which is preliminary data.</text>
</comment>
<dbReference type="Proteomes" id="UP001151760">
    <property type="component" value="Unassembled WGS sequence"/>
</dbReference>
<evidence type="ECO:0000256" key="1">
    <source>
        <dbReference type="SAM" id="MobiDB-lite"/>
    </source>
</evidence>
<evidence type="ECO:0000313" key="3">
    <source>
        <dbReference type="Proteomes" id="UP001151760"/>
    </source>
</evidence>
<dbReference type="EMBL" id="BQNB010011711">
    <property type="protein sequence ID" value="GJS94177.1"/>
    <property type="molecule type" value="Genomic_DNA"/>
</dbReference>
<gene>
    <name evidence="2" type="ORF">Tco_0801145</name>
</gene>
<feature type="compositionally biased region" description="Low complexity" evidence="1">
    <location>
        <begin position="276"/>
        <end position="303"/>
    </location>
</feature>
<proteinExistence type="predicted"/>
<evidence type="ECO:0000313" key="2">
    <source>
        <dbReference type="EMBL" id="GJS94177.1"/>
    </source>
</evidence>
<feature type="region of interest" description="Disordered" evidence="1">
    <location>
        <begin position="254"/>
        <end position="303"/>
    </location>
</feature>
<feature type="compositionally biased region" description="Acidic residues" evidence="1">
    <location>
        <begin position="262"/>
        <end position="272"/>
    </location>
</feature>
<keyword evidence="2" id="KW-0695">RNA-directed DNA polymerase</keyword>
<organism evidence="2 3">
    <name type="scientific">Tanacetum coccineum</name>
    <dbReference type="NCBI Taxonomy" id="301880"/>
    <lineage>
        <taxon>Eukaryota</taxon>
        <taxon>Viridiplantae</taxon>
        <taxon>Streptophyta</taxon>
        <taxon>Embryophyta</taxon>
        <taxon>Tracheophyta</taxon>
        <taxon>Spermatophyta</taxon>
        <taxon>Magnoliopsida</taxon>
        <taxon>eudicotyledons</taxon>
        <taxon>Gunneridae</taxon>
        <taxon>Pentapetalae</taxon>
        <taxon>asterids</taxon>
        <taxon>campanulids</taxon>
        <taxon>Asterales</taxon>
        <taxon>Asteraceae</taxon>
        <taxon>Asteroideae</taxon>
        <taxon>Anthemideae</taxon>
        <taxon>Anthemidinae</taxon>
        <taxon>Tanacetum</taxon>
    </lineage>
</organism>
<reference evidence="2" key="1">
    <citation type="journal article" date="2022" name="Int. J. Mol. Sci.">
        <title>Draft Genome of Tanacetum Coccineum: Genomic Comparison of Closely Related Tanacetum-Family Plants.</title>
        <authorList>
            <person name="Yamashiro T."/>
            <person name="Shiraishi A."/>
            <person name="Nakayama K."/>
            <person name="Satake H."/>
        </authorList>
    </citation>
    <scope>NUCLEOTIDE SEQUENCE</scope>
</reference>
<accession>A0ABQ4ZYJ4</accession>
<reference evidence="2" key="2">
    <citation type="submission" date="2022-01" db="EMBL/GenBank/DDBJ databases">
        <authorList>
            <person name="Yamashiro T."/>
            <person name="Shiraishi A."/>
            <person name="Satake H."/>
            <person name="Nakayama K."/>
        </authorList>
    </citation>
    <scope>NUCLEOTIDE SEQUENCE</scope>
</reference>